<evidence type="ECO:0008006" key="4">
    <source>
        <dbReference type="Google" id="ProtNLM"/>
    </source>
</evidence>
<keyword evidence="3" id="KW-1185">Reference proteome</keyword>
<feature type="region of interest" description="Disordered" evidence="1">
    <location>
        <begin position="29"/>
        <end position="48"/>
    </location>
</feature>
<dbReference type="Proteomes" id="UP000288246">
    <property type="component" value="Unassembled WGS sequence"/>
</dbReference>
<organism evidence="2 3">
    <name type="scientific">Cellulomonas algicola</name>
    <dbReference type="NCBI Taxonomy" id="2071633"/>
    <lineage>
        <taxon>Bacteria</taxon>
        <taxon>Bacillati</taxon>
        <taxon>Actinomycetota</taxon>
        <taxon>Actinomycetes</taxon>
        <taxon>Micrococcales</taxon>
        <taxon>Cellulomonadaceae</taxon>
        <taxon>Cellulomonas</taxon>
    </lineage>
</organism>
<proteinExistence type="predicted"/>
<protein>
    <recommendedName>
        <fullName evidence="4">Type II secretion system protein GspF domain-containing protein</fullName>
    </recommendedName>
</protein>
<dbReference type="EMBL" id="BHYL01000033">
    <property type="protein sequence ID" value="GCD18829.1"/>
    <property type="molecule type" value="Genomic_DNA"/>
</dbReference>
<evidence type="ECO:0000313" key="3">
    <source>
        <dbReference type="Proteomes" id="UP000288246"/>
    </source>
</evidence>
<name>A0A401UVW9_9CELL</name>
<comment type="caution">
    <text evidence="2">The sequence shown here is derived from an EMBL/GenBank/DDBJ whole genome shotgun (WGS) entry which is preliminary data.</text>
</comment>
<dbReference type="PANTHER" id="PTHR35007:SF4">
    <property type="entry name" value="CONSERVED TRANSMEMBRANE PROTEIN-RELATED"/>
    <property type="match status" value="1"/>
</dbReference>
<gene>
    <name evidence="2" type="ORF">CTKZ_03910</name>
</gene>
<evidence type="ECO:0000313" key="2">
    <source>
        <dbReference type="EMBL" id="GCD18829.1"/>
    </source>
</evidence>
<accession>A0A401UVW9</accession>
<evidence type="ECO:0000256" key="1">
    <source>
        <dbReference type="SAM" id="MobiDB-lite"/>
    </source>
</evidence>
<reference evidence="2 3" key="1">
    <citation type="submission" date="2018-11" db="EMBL/GenBank/DDBJ databases">
        <title>Draft genome sequence of Cellulomonas takizawaensis strain TKZ-21.</title>
        <authorList>
            <person name="Yamamura H."/>
            <person name="Hayashi T."/>
            <person name="Hamada M."/>
            <person name="Serisawa Y."/>
            <person name="Matsuyama K."/>
            <person name="Nakagawa Y."/>
            <person name="Otoguro M."/>
            <person name="Yanagida F."/>
            <person name="Hayakawa M."/>
        </authorList>
    </citation>
    <scope>NUCLEOTIDE SEQUENCE [LARGE SCALE GENOMIC DNA]</scope>
    <source>
        <strain evidence="2 3">TKZ-21</strain>
    </source>
</reference>
<dbReference type="AlphaFoldDB" id="A0A401UVW9"/>
<dbReference type="PANTHER" id="PTHR35007">
    <property type="entry name" value="INTEGRAL MEMBRANE PROTEIN-RELATED"/>
    <property type="match status" value="1"/>
</dbReference>
<sequence>MSEVLVVVAAALAGLLVVSGGRPVCAGRGGVAATPAEPRRAASVGALERRPRSLGGVVAARRTRDARSRDRGREVDLVGVLHDTAARLRSGAPPGMAWSDVLGRPGIGDVPTAEDVVGRGAARRREDVARARAVVAAAQLAADLGAPLADVLEGVAGAVAADEEHDADVATALAGPRATARVLLVLPVAGVLLGTLLGADPLGVLTSGGVGTGCALLGAGLLVLGRWWTGRLLARTVAAGRLAA</sequence>